<organism evidence="2 3">
    <name type="scientific">Cupriavidus numazuensis</name>
    <dbReference type="NCBI Taxonomy" id="221992"/>
    <lineage>
        <taxon>Bacteria</taxon>
        <taxon>Pseudomonadati</taxon>
        <taxon>Pseudomonadota</taxon>
        <taxon>Betaproteobacteria</taxon>
        <taxon>Burkholderiales</taxon>
        <taxon>Burkholderiaceae</taxon>
        <taxon>Cupriavidus</taxon>
    </lineage>
</organism>
<dbReference type="PANTHER" id="PTHR43303">
    <property type="entry name" value="NADPH DEHYDROGENASE C23G7.10C-RELATED"/>
    <property type="match status" value="1"/>
</dbReference>
<dbReference type="CDD" id="cd02932">
    <property type="entry name" value="OYE_YqiM_FMN"/>
    <property type="match status" value="1"/>
</dbReference>
<dbReference type="InterPro" id="IPR036188">
    <property type="entry name" value="FAD/NAD-bd_sf"/>
</dbReference>
<dbReference type="SUPFAM" id="SSF51905">
    <property type="entry name" value="FAD/NAD(P)-binding domain"/>
    <property type="match status" value="1"/>
</dbReference>
<dbReference type="InterPro" id="IPR013785">
    <property type="entry name" value="Aldolase_TIM"/>
</dbReference>
<dbReference type="GO" id="GO:0003959">
    <property type="term" value="F:NADPH dehydrogenase activity"/>
    <property type="evidence" value="ECO:0007669"/>
    <property type="project" value="UniProtKB-EC"/>
</dbReference>
<protein>
    <submittedName>
        <fullName evidence="2">NADPH dehydrogenase</fullName>
        <ecNumber evidence="2">1.6.99.1</ecNumber>
    </submittedName>
</protein>
<evidence type="ECO:0000313" key="2">
    <source>
        <dbReference type="EMBL" id="CAG2141524.1"/>
    </source>
</evidence>
<dbReference type="RefSeq" id="WP_211953180.1">
    <property type="nucleotide sequence ID" value="NZ_CAJPVI010000010.1"/>
</dbReference>
<sequence>MKIVCIGGGPAGLYFGLLMKLQDPANDVVVVERNRPYDTFGWGVVFSDATMGNLREADPVSAETIGDAFNRWDDVEVHFKERAVRSGGHGFIGIGRKKLLNILQARCEAVGVQLVFESFIEDDQEVARKYGADLVIASDGLNSVVRKRYADTFRPDIDTRKCRFVWLGTKKVFDAFNFIFVPTEHGWFQAHAYRFEDGTSTFIVETPEETWKAAGIDQMSQEEGIAYCEKLFAPYLDGNPLISNAGHLRGSAIWIQFPRVICERWVHWNEIDGKRVPVVLMGDAAHTAHFSIGSGTKLALEDAIELARTIKGVDGSLEEALKHYEAVRSVEVLKIQNAARNSTEWFENVKRYEDLEPEQFAYSLLTRSQRISHENLRVRDKEWLEGYESWLAERAGTKPAAVPPMLTPYTVRGVELKNRVVVSPTAMYSCKDGVPGNFHMVHLGSRALGGAGLVMVEMTSVSPDGRITPGCPGLWHDAQAAAFAGIVTFVHEHSSARIGVQIGHAGRRGSTQVGWEKMDHPLADGNWPLISASALPYLPGVSQTPRAMTREDMDRVRDDFVAATRRAAAAGFDWLELQAGHGYLLSNFISPVTNQRTDEYGGSLENRMAFPLEVLRAVRAAWPQDKPISVRISATDWVEGGNSADDAVDMARLFKEAGADMIDCSSGEVTPDQKPVYGRMFQTPFADRVRNEAGVPTIAVGAITEADQVNGIIASGRADLCALSRPHLADPAWVLRETAQLGFRRVEWPRQYLFAKDQLERSIKRAAA</sequence>
<accession>A0ABM8TFJ0</accession>
<feature type="domain" description="NADH:flavin oxidoreductase/NADH oxidase N-terminal" evidence="1">
    <location>
        <begin position="406"/>
        <end position="736"/>
    </location>
</feature>
<reference evidence="2 3" key="1">
    <citation type="submission" date="2021-03" db="EMBL/GenBank/DDBJ databases">
        <authorList>
            <person name="Peeters C."/>
        </authorList>
    </citation>
    <scope>NUCLEOTIDE SEQUENCE [LARGE SCALE GENOMIC DNA]</scope>
    <source>
        <strain evidence="2 3">LMG 26411</strain>
    </source>
</reference>
<dbReference type="Gene3D" id="3.50.50.60">
    <property type="entry name" value="FAD/NAD(P)-binding domain"/>
    <property type="match status" value="1"/>
</dbReference>
<dbReference type="InterPro" id="IPR044152">
    <property type="entry name" value="YqjM-like"/>
</dbReference>
<proteinExistence type="predicted"/>
<dbReference type="PANTHER" id="PTHR43303:SF3">
    <property type="entry name" value="BLR3436 PROTEIN"/>
    <property type="match status" value="1"/>
</dbReference>
<evidence type="ECO:0000259" key="1">
    <source>
        <dbReference type="Pfam" id="PF00724"/>
    </source>
</evidence>
<dbReference type="Pfam" id="PF00724">
    <property type="entry name" value="Oxidored_FMN"/>
    <property type="match status" value="1"/>
</dbReference>
<name>A0ABM8TFJ0_9BURK</name>
<dbReference type="PRINTS" id="PR00420">
    <property type="entry name" value="RNGMNOXGNASE"/>
</dbReference>
<dbReference type="SUPFAM" id="SSF51395">
    <property type="entry name" value="FMN-linked oxidoreductases"/>
    <property type="match status" value="1"/>
</dbReference>
<dbReference type="InterPro" id="IPR001155">
    <property type="entry name" value="OxRdtase_FMN_N"/>
</dbReference>
<evidence type="ECO:0000313" key="3">
    <source>
        <dbReference type="Proteomes" id="UP000672657"/>
    </source>
</evidence>
<comment type="caution">
    <text evidence="2">The sequence shown here is derived from an EMBL/GenBank/DDBJ whole genome shotgun (WGS) entry which is preliminary data.</text>
</comment>
<dbReference type="EMBL" id="CAJPVI010000010">
    <property type="protein sequence ID" value="CAG2141524.1"/>
    <property type="molecule type" value="Genomic_DNA"/>
</dbReference>
<dbReference type="NCBIfam" id="NF006101">
    <property type="entry name" value="PRK08255.1"/>
    <property type="match status" value="1"/>
</dbReference>
<gene>
    <name evidence="2" type="primary">namA_2</name>
    <name evidence="2" type="ORF">LMG26411_02073</name>
</gene>
<dbReference type="Proteomes" id="UP000672657">
    <property type="component" value="Unassembled WGS sequence"/>
</dbReference>
<dbReference type="Gene3D" id="3.30.9.20">
    <property type="match status" value="1"/>
</dbReference>
<dbReference type="EC" id="1.6.99.1" evidence="2"/>
<keyword evidence="3" id="KW-1185">Reference proteome</keyword>
<keyword evidence="2" id="KW-0560">Oxidoreductase</keyword>
<dbReference type="Gene3D" id="3.20.20.70">
    <property type="entry name" value="Aldolase class I"/>
    <property type="match status" value="1"/>
</dbReference>